<reference evidence="3 4" key="1">
    <citation type="submission" date="2019-02" db="EMBL/GenBank/DDBJ databases">
        <title>Draft genome sequence of Arthrospira platensis NIES-3804.</title>
        <authorList>
            <person name="Yamaguchi H."/>
            <person name="Suzuki S."/>
            <person name="Kawachi M."/>
        </authorList>
    </citation>
    <scope>NUCLEOTIDE SEQUENCE [LARGE SCALE GENOMIC DNA]</scope>
    <source>
        <strain evidence="3 4">NIES-3804</strain>
    </source>
</reference>
<organism evidence="3 4">
    <name type="scientific">Microcystis aeruginosa NIES-3804</name>
    <dbReference type="NCBI Taxonomy" id="2517783"/>
    <lineage>
        <taxon>Bacteria</taxon>
        <taxon>Bacillati</taxon>
        <taxon>Cyanobacteriota</taxon>
        <taxon>Cyanophyceae</taxon>
        <taxon>Oscillatoriophycideae</taxon>
        <taxon>Chroococcales</taxon>
        <taxon>Microcystaceae</taxon>
        <taxon>Microcystis</taxon>
    </lineage>
</organism>
<dbReference type="Proteomes" id="UP000435041">
    <property type="component" value="Unassembled WGS sequence"/>
</dbReference>
<name>A0A6H9G195_MICAE</name>
<evidence type="ECO:0000256" key="1">
    <source>
        <dbReference type="SAM" id="MobiDB-lite"/>
    </source>
</evidence>
<evidence type="ECO:0000313" key="4">
    <source>
        <dbReference type="Proteomes" id="UP000435041"/>
    </source>
</evidence>
<gene>
    <name evidence="3" type="ORF">NIES3804_06320</name>
</gene>
<keyword evidence="2" id="KW-0472">Membrane</keyword>
<keyword evidence="2" id="KW-0812">Transmembrane</keyword>
<dbReference type="EMBL" id="BJCI01000007">
    <property type="protein sequence ID" value="GCL49081.1"/>
    <property type="molecule type" value="Genomic_DNA"/>
</dbReference>
<sequence>MASDYQIEVTVIQDSQVRKIHSLLTLSCVATTAILLLLFDGKTHAGQCLRPGARSRIHQEMTTIRVQIDGLVRRVYNLRKDLNEAQRVASKTFLFSFESTLAVTLAQFVTIPKLNAEIEYGQNLIDQHWKHWNRYNDYLKLPDCEQSPPTPPPVPDRNQTPPRPLPCVERSYSDESVPHPCQNLTGTKQ</sequence>
<evidence type="ECO:0000313" key="3">
    <source>
        <dbReference type="EMBL" id="GCL49081.1"/>
    </source>
</evidence>
<feature type="compositionally biased region" description="Pro residues" evidence="1">
    <location>
        <begin position="148"/>
        <end position="165"/>
    </location>
</feature>
<proteinExistence type="predicted"/>
<dbReference type="AlphaFoldDB" id="A0A6H9G195"/>
<comment type="caution">
    <text evidence="3">The sequence shown here is derived from an EMBL/GenBank/DDBJ whole genome shotgun (WGS) entry which is preliminary data.</text>
</comment>
<keyword evidence="2" id="KW-1133">Transmembrane helix</keyword>
<evidence type="ECO:0000256" key="2">
    <source>
        <dbReference type="SAM" id="Phobius"/>
    </source>
</evidence>
<dbReference type="RefSeq" id="WP_159291606.1">
    <property type="nucleotide sequence ID" value="NZ_BJCI01000007.1"/>
</dbReference>
<accession>A0A6H9G195</accession>
<protein>
    <submittedName>
        <fullName evidence="3">Uncharacterized protein</fullName>
    </submittedName>
</protein>
<feature type="transmembrane region" description="Helical" evidence="2">
    <location>
        <begin position="20"/>
        <end position="39"/>
    </location>
</feature>
<feature type="region of interest" description="Disordered" evidence="1">
    <location>
        <begin position="145"/>
        <end position="189"/>
    </location>
</feature>